<protein>
    <submittedName>
        <fullName evidence="8">RNA polymerase sigma factor (Sigma-70 family, ECF11 subgroup)</fullName>
    </submittedName>
</protein>
<dbReference type="SUPFAM" id="SSF88659">
    <property type="entry name" value="Sigma3 and sigma4 domains of RNA polymerase sigma factors"/>
    <property type="match status" value="1"/>
</dbReference>
<dbReference type="CDD" id="cd06171">
    <property type="entry name" value="Sigma70_r4"/>
    <property type="match status" value="1"/>
</dbReference>
<feature type="domain" description="RNA polymerase sigma-70 region 2" evidence="6">
    <location>
        <begin position="83"/>
        <end position="151"/>
    </location>
</feature>
<dbReference type="NCBIfam" id="TIGR02937">
    <property type="entry name" value="sigma70-ECF"/>
    <property type="match status" value="1"/>
</dbReference>
<dbReference type="InterPro" id="IPR007627">
    <property type="entry name" value="RNA_pol_sigma70_r2"/>
</dbReference>
<evidence type="ECO:0000259" key="7">
    <source>
        <dbReference type="Pfam" id="PF08281"/>
    </source>
</evidence>
<reference evidence="8 9" key="1">
    <citation type="journal article" date="2017" name="Front. Microbiol.">
        <title>Phaeobacter piscinae sp. nov., a species of the Roseobacter group and potential aquaculture probiont.</title>
        <authorList>
            <person name="Sonnenschein E.C."/>
            <person name="Phippen C.B.W."/>
            <person name="Nielsen K.F."/>
            <person name="Mateiu R.V."/>
            <person name="Melchiorsen J."/>
            <person name="Gram L."/>
            <person name="Overmann J."/>
            <person name="Freese H.M."/>
        </authorList>
    </citation>
    <scope>NUCLEOTIDE SEQUENCE [LARGE SCALE GENOMIC DNA]</scope>
    <source>
        <strain evidence="8 9">P13</strain>
    </source>
</reference>
<dbReference type="Proteomes" id="UP000218606">
    <property type="component" value="Chromosome"/>
</dbReference>
<accession>A0AAN1GSK3</accession>
<keyword evidence="4" id="KW-0804">Transcription</keyword>
<dbReference type="GO" id="GO:0003677">
    <property type="term" value="F:DNA binding"/>
    <property type="evidence" value="ECO:0007669"/>
    <property type="project" value="InterPro"/>
</dbReference>
<dbReference type="AlphaFoldDB" id="A0AAN1GSK3"/>
<sequence length="240" mass="27419">MNWGKYEKNSAQSDPAPENLRNAYMLTTLSDPTLAAPAPPVTVDRDTSALRERKKVERESLSDQTLWMLAVRDNRCKVAFGRLFDYFAPRLKGVICRSGMPPSQAEEVVQDVMLTVWRKAAMFDPERAQVSAWVYQIARNRQIDVIRKERRPIPEELKLPEETQEDAAQILALDQETSKLRAALARLKPAQREMVEKAYLGELTHADIREQTGLPLGTIKSRIRLGLERLRHELKEQGLS</sequence>
<evidence type="ECO:0000256" key="5">
    <source>
        <dbReference type="SAM" id="MobiDB-lite"/>
    </source>
</evidence>
<evidence type="ECO:0000313" key="9">
    <source>
        <dbReference type="Proteomes" id="UP000218606"/>
    </source>
</evidence>
<evidence type="ECO:0000256" key="2">
    <source>
        <dbReference type="ARBA" id="ARBA00023015"/>
    </source>
</evidence>
<dbReference type="SUPFAM" id="SSF88946">
    <property type="entry name" value="Sigma2 domain of RNA polymerase sigma factors"/>
    <property type="match status" value="1"/>
</dbReference>
<dbReference type="InterPro" id="IPR039425">
    <property type="entry name" value="RNA_pol_sigma-70-like"/>
</dbReference>
<dbReference type="InterPro" id="IPR036388">
    <property type="entry name" value="WH-like_DNA-bd_sf"/>
</dbReference>
<dbReference type="Gene3D" id="1.10.10.10">
    <property type="entry name" value="Winged helix-like DNA-binding domain superfamily/Winged helix DNA-binding domain"/>
    <property type="match status" value="1"/>
</dbReference>
<dbReference type="Gene3D" id="1.10.1740.10">
    <property type="match status" value="1"/>
</dbReference>
<dbReference type="InterPro" id="IPR014284">
    <property type="entry name" value="RNA_pol_sigma-70_dom"/>
</dbReference>
<dbReference type="PANTHER" id="PTHR43133:SF62">
    <property type="entry name" value="RNA POLYMERASE SIGMA FACTOR SIGZ"/>
    <property type="match status" value="1"/>
</dbReference>
<evidence type="ECO:0000256" key="1">
    <source>
        <dbReference type="ARBA" id="ARBA00010641"/>
    </source>
</evidence>
<gene>
    <name evidence="8" type="ORF">PhaeoP13_02530</name>
</gene>
<feature type="domain" description="RNA polymerase sigma factor 70 region 4 type 2" evidence="7">
    <location>
        <begin position="179"/>
        <end position="230"/>
    </location>
</feature>
<dbReference type="InterPro" id="IPR013324">
    <property type="entry name" value="RNA_pol_sigma_r3/r4-like"/>
</dbReference>
<evidence type="ECO:0000256" key="4">
    <source>
        <dbReference type="ARBA" id="ARBA00023163"/>
    </source>
</evidence>
<proteinExistence type="inferred from homology"/>
<keyword evidence="3" id="KW-0731">Sigma factor</keyword>
<evidence type="ECO:0000256" key="3">
    <source>
        <dbReference type="ARBA" id="ARBA00023082"/>
    </source>
</evidence>
<organism evidence="8 9">
    <name type="scientific">Phaeobacter piscinae</name>
    <dbReference type="NCBI Taxonomy" id="1580596"/>
    <lineage>
        <taxon>Bacteria</taxon>
        <taxon>Pseudomonadati</taxon>
        <taxon>Pseudomonadota</taxon>
        <taxon>Alphaproteobacteria</taxon>
        <taxon>Rhodobacterales</taxon>
        <taxon>Roseobacteraceae</taxon>
        <taxon>Phaeobacter</taxon>
    </lineage>
</organism>
<name>A0AAN1GSK3_9RHOB</name>
<keyword evidence="2" id="KW-0805">Transcription regulation</keyword>
<evidence type="ECO:0000259" key="6">
    <source>
        <dbReference type="Pfam" id="PF04542"/>
    </source>
</evidence>
<dbReference type="GO" id="GO:0016987">
    <property type="term" value="F:sigma factor activity"/>
    <property type="evidence" value="ECO:0007669"/>
    <property type="project" value="UniProtKB-KW"/>
</dbReference>
<dbReference type="EMBL" id="CP010767">
    <property type="protein sequence ID" value="ATG44443.1"/>
    <property type="molecule type" value="Genomic_DNA"/>
</dbReference>
<dbReference type="InterPro" id="IPR013325">
    <property type="entry name" value="RNA_pol_sigma_r2"/>
</dbReference>
<evidence type="ECO:0000313" key="8">
    <source>
        <dbReference type="EMBL" id="ATG44443.1"/>
    </source>
</evidence>
<dbReference type="Pfam" id="PF08281">
    <property type="entry name" value="Sigma70_r4_2"/>
    <property type="match status" value="1"/>
</dbReference>
<dbReference type="GO" id="GO:0006352">
    <property type="term" value="P:DNA-templated transcription initiation"/>
    <property type="evidence" value="ECO:0007669"/>
    <property type="project" value="InterPro"/>
</dbReference>
<comment type="similarity">
    <text evidence="1">Belongs to the sigma-70 factor family. ECF subfamily.</text>
</comment>
<dbReference type="PANTHER" id="PTHR43133">
    <property type="entry name" value="RNA POLYMERASE ECF-TYPE SIGMA FACTO"/>
    <property type="match status" value="1"/>
</dbReference>
<feature type="region of interest" description="Disordered" evidence="5">
    <location>
        <begin position="1"/>
        <end position="21"/>
    </location>
</feature>
<dbReference type="Pfam" id="PF04542">
    <property type="entry name" value="Sigma70_r2"/>
    <property type="match status" value="1"/>
</dbReference>
<dbReference type="InterPro" id="IPR013249">
    <property type="entry name" value="RNA_pol_sigma70_r4_t2"/>
</dbReference>